<dbReference type="Gene3D" id="1.20.120.450">
    <property type="entry name" value="dinb family like domain"/>
    <property type="match status" value="1"/>
</dbReference>
<keyword evidence="3" id="KW-1185">Reference proteome</keyword>
<protein>
    <submittedName>
        <fullName evidence="2">DinB family protein</fullName>
    </submittedName>
</protein>
<organism evidence="2 3">
    <name type="scientific">Flagellimonas algicola</name>
    <dbReference type="NCBI Taxonomy" id="2583815"/>
    <lineage>
        <taxon>Bacteria</taxon>
        <taxon>Pseudomonadati</taxon>
        <taxon>Bacteroidota</taxon>
        <taxon>Flavobacteriia</taxon>
        <taxon>Flavobacteriales</taxon>
        <taxon>Flavobacteriaceae</taxon>
        <taxon>Flagellimonas</taxon>
    </lineage>
</organism>
<dbReference type="SUPFAM" id="SSF109854">
    <property type="entry name" value="DinB/YfiT-like putative metalloenzymes"/>
    <property type="match status" value="1"/>
</dbReference>
<reference evidence="2 3" key="1">
    <citation type="submission" date="2019-05" db="EMBL/GenBank/DDBJ databases">
        <title>Flagellimonas sp. AsT0115, sp. nov., isolated from a marine red algae, Asparagopsis taxiformis.</title>
        <authorList>
            <person name="Kim J."/>
            <person name="Jeong S.E."/>
            <person name="Jeon C.O."/>
        </authorList>
    </citation>
    <scope>NUCLEOTIDE SEQUENCE [LARGE SCALE GENOMIC DNA]</scope>
    <source>
        <strain evidence="2 3">AsT0115</strain>
    </source>
</reference>
<gene>
    <name evidence="2" type="ORF">FGG15_02235</name>
</gene>
<dbReference type="InterPro" id="IPR034660">
    <property type="entry name" value="DinB/YfiT-like"/>
</dbReference>
<evidence type="ECO:0000259" key="1">
    <source>
        <dbReference type="Pfam" id="PF12867"/>
    </source>
</evidence>
<proteinExistence type="predicted"/>
<dbReference type="RefSeq" id="WP_138832773.1">
    <property type="nucleotide sequence ID" value="NZ_VCNI01000001.1"/>
</dbReference>
<dbReference type="EMBL" id="VCNI01000001">
    <property type="protein sequence ID" value="TMU56381.1"/>
    <property type="molecule type" value="Genomic_DNA"/>
</dbReference>
<name>A0ABY2WNY5_9FLAO</name>
<sequence>MLSSELSPSEYNPFYHTYIKALGGEVKLLDQLVDGRDVFLSFLKDIPTAKLGFAYGPEKWTLAEVLMHIIDAERVFQYRALRFARNDSTPLSGFDQDIYVPESNTKNKSKEEIMIEYKTVRDSTIALFRSFDDQALTRLGMASGSAMSTRAMGFIICGHQAHHMSVIRERYLN</sequence>
<accession>A0ABY2WNY5</accession>
<dbReference type="Pfam" id="PF12867">
    <property type="entry name" value="DinB_2"/>
    <property type="match status" value="1"/>
</dbReference>
<evidence type="ECO:0000313" key="3">
    <source>
        <dbReference type="Proteomes" id="UP000751614"/>
    </source>
</evidence>
<evidence type="ECO:0000313" key="2">
    <source>
        <dbReference type="EMBL" id="TMU56381.1"/>
    </source>
</evidence>
<comment type="caution">
    <text evidence="2">The sequence shown here is derived from an EMBL/GenBank/DDBJ whole genome shotgun (WGS) entry which is preliminary data.</text>
</comment>
<dbReference type="Proteomes" id="UP000751614">
    <property type="component" value="Unassembled WGS sequence"/>
</dbReference>
<dbReference type="InterPro" id="IPR024775">
    <property type="entry name" value="DinB-like"/>
</dbReference>
<feature type="domain" description="DinB-like" evidence="1">
    <location>
        <begin position="31"/>
        <end position="167"/>
    </location>
</feature>